<dbReference type="PROSITE" id="PS50046">
    <property type="entry name" value="PHYTOCHROME_2"/>
    <property type="match status" value="1"/>
</dbReference>
<evidence type="ECO:0000256" key="1">
    <source>
        <dbReference type="ARBA" id="ARBA00022553"/>
    </source>
</evidence>
<feature type="modified residue" description="4-aspartylphosphate" evidence="7">
    <location>
        <position position="1346"/>
    </location>
</feature>
<evidence type="ECO:0000256" key="3">
    <source>
        <dbReference type="ARBA" id="ARBA00022741"/>
    </source>
</evidence>
<dbReference type="InterPro" id="IPR035965">
    <property type="entry name" value="PAS-like_dom_sf"/>
</dbReference>
<feature type="compositionally biased region" description="Polar residues" evidence="8">
    <location>
        <begin position="182"/>
        <end position="192"/>
    </location>
</feature>
<evidence type="ECO:0000259" key="10">
    <source>
        <dbReference type="PROSITE" id="PS50109"/>
    </source>
</evidence>
<feature type="compositionally biased region" description="Polar residues" evidence="8">
    <location>
        <begin position="1272"/>
        <end position="1286"/>
    </location>
</feature>
<sequence>MTMSEATSPIGDSSSVGEPDSPSFHAGSSPQPIESNSPRPSSFTQVTNDVLSSAEANLDLYPRITQRSQPVATVDMSDTGIVHLPPRSSSRSTHSHSSLALGGSQSASELHCITGHSSHTPSQLSVSTPSSQYESLPSPHGSASDNSGPSLAGIPEGSLAPLQSSSSSSADGSPVQRGTGRSVGSSNGSYAQSDEPPVTFRFEHREDGDGHHVVIGREGKLMRCEDEPIRTPGSVQGFGVLIAVQEDAKDEQLLVRHVSENSTELLGLSPRYLFSLPCFTDVLPEPQAGILWDNIQYLNDLDDDSHSEDDSPHVFMLSGWGMPGTAMLGDGDDDPYRRRSWSCWCAAHRPKMTGPESRHGVHDLIILEFELEHDVFNPLFPSTVPIQDQDLLSGLSSPESNGSTSTSTSGTLVSPPISAATKDFKSVMGATAPSITFTPSAEESTSSTSSFSNITARTSPQSLLYGIEGTDDWRPSAEDILESTMNHAKPLPALERIRSKMNQAAASVGTESGASRLPAATGGPVASGSGHSVSTARTRRGKQRGRSEGGVGMMDIFALMAQINEQLGAATDLDFFLKIVVGLIKDLTQFHRVLVYQFDESWNGQVVAELVDWNRTHDLYRGLHFPESDIPAQVCSVRCNKIRLLYDREQVTARLVVRSKEDLDVPLVRMSIFLIPRSRFQNHAADLCDIQNMTHCYLRAMSPIHLQCTSIFAFGQLWGLVACHSYGPKGMRVSFPVRQMLRLMSDSISRNVERLSYAQRLHTRKLVWLHCLNASDLLGIFDADFGVLVIGEGAKILGPNEHGQEVLVHFETIQVSHAVTKDFPDLRLSTGLEIIAGLLYVPLSQGGTDFIALLRKGQLLAVRWAGNPYKESSSTSGAGVGMGADADAGAGASAGEVEDGVQRGGSGVVASLEPRTSFKVWSETVIGRCRAWTDEQLETASVLALVYGKFIEVWREREKERTLQTTTKLTNILLSNAGHEVRTPLNHIINCLELALNGKLDVETRENLSQSHAASKSLLFTINDLLDLTRLESGHETTSNEPFDLPSVITEATNLYKHEAQRKGLDFELNLSDNPHMVVGDSSKVRTVVANITANALKYTQRGSITVSCRAFNKPEYIRSSKQVAVEIVVGDTGCGIPPSKLENIFREFEQVESVQPKTSTAPGLGLGLAVVARSVEQLGGQLRVDSKIDQGSRFSFLIPFMLWDDENVHVRHHEAYHLLPNLLLHPYQAPRTRHRRLWLVQTPPPEPKPRHASLSRRKRKKSALSADWTGTAATSSGSPVQNSSGNNKLRILSVEVTYDQDNDVNRLILAKRLQSDGHTVVNTTNGKEGVEMIEADQAFDCVLMDVQMPILNGLDATRRIRDLEATKLAKTDRLAHTLNGARIPIFAVSASLVERQREELEQIGIDGWILKPIDFQRLYTILRGVTDPAQRVRDEYHPGGNWEIGGWLLRHQPASASAPPLLRPDE</sequence>
<dbReference type="Pfam" id="PF08446">
    <property type="entry name" value="PAS_2"/>
    <property type="match status" value="1"/>
</dbReference>
<evidence type="ECO:0000256" key="2">
    <source>
        <dbReference type="ARBA" id="ARBA00022679"/>
    </source>
</evidence>
<dbReference type="Pfam" id="PF02518">
    <property type="entry name" value="HATPase_c"/>
    <property type="match status" value="1"/>
</dbReference>
<dbReference type="Proteomes" id="UP001203297">
    <property type="component" value="Unassembled WGS sequence"/>
</dbReference>
<dbReference type="InterPro" id="IPR001789">
    <property type="entry name" value="Sig_transdc_resp-reg_receiver"/>
</dbReference>
<dbReference type="SUPFAM" id="SSF55874">
    <property type="entry name" value="ATPase domain of HSP90 chaperone/DNA topoisomerase II/histidine kinase"/>
    <property type="match status" value="1"/>
</dbReference>
<feature type="compositionally biased region" description="Basic residues" evidence="8">
    <location>
        <begin position="1251"/>
        <end position="1263"/>
    </location>
</feature>
<dbReference type="Pfam" id="PF01590">
    <property type="entry name" value="GAF"/>
    <property type="match status" value="1"/>
</dbReference>
<dbReference type="Gene3D" id="1.10.287.130">
    <property type="match status" value="1"/>
</dbReference>
<dbReference type="GO" id="GO:0000155">
    <property type="term" value="F:phosphorelay sensor kinase activity"/>
    <property type="evidence" value="ECO:0007669"/>
    <property type="project" value="InterPro"/>
</dbReference>
<evidence type="ECO:0008006" key="14">
    <source>
        <dbReference type="Google" id="ProtNLM"/>
    </source>
</evidence>
<dbReference type="Gene3D" id="3.30.450.40">
    <property type="match status" value="1"/>
</dbReference>
<keyword evidence="5" id="KW-0067">ATP-binding</keyword>
<dbReference type="EMBL" id="WTXG01000088">
    <property type="protein sequence ID" value="KAI0293841.1"/>
    <property type="molecule type" value="Genomic_DNA"/>
</dbReference>
<dbReference type="Pfam" id="PF00072">
    <property type="entry name" value="Response_reg"/>
    <property type="match status" value="1"/>
</dbReference>
<dbReference type="Gene3D" id="3.30.450.270">
    <property type="match status" value="1"/>
</dbReference>
<dbReference type="InterPro" id="IPR036097">
    <property type="entry name" value="HisK_dim/P_sf"/>
</dbReference>
<dbReference type="Pfam" id="PF00512">
    <property type="entry name" value="HisKA"/>
    <property type="match status" value="1"/>
</dbReference>
<dbReference type="Gene3D" id="3.40.50.2300">
    <property type="match status" value="1"/>
</dbReference>
<feature type="compositionally biased region" description="Low complexity" evidence="8">
    <location>
        <begin position="391"/>
        <end position="415"/>
    </location>
</feature>
<dbReference type="SMART" id="SM00448">
    <property type="entry name" value="REC"/>
    <property type="match status" value="1"/>
</dbReference>
<dbReference type="PANTHER" id="PTHR43065:SF10">
    <property type="entry name" value="PEROXIDE STRESS-ACTIVATED HISTIDINE KINASE MAK3"/>
    <property type="match status" value="1"/>
</dbReference>
<feature type="domain" description="Phytochrome chromophore attachment site" evidence="9">
    <location>
        <begin position="572"/>
        <end position="746"/>
    </location>
</feature>
<feature type="domain" description="Histidine kinase" evidence="10">
    <location>
        <begin position="976"/>
        <end position="1203"/>
    </location>
</feature>
<evidence type="ECO:0000259" key="11">
    <source>
        <dbReference type="PROSITE" id="PS50110"/>
    </source>
</evidence>
<keyword evidence="4" id="KW-0418">Kinase</keyword>
<dbReference type="CDD" id="cd17546">
    <property type="entry name" value="REC_hyHK_CKI1_RcsC-like"/>
    <property type="match status" value="1"/>
</dbReference>
<feature type="compositionally biased region" description="Low complexity" evidence="8">
    <location>
        <begin position="87"/>
        <end position="108"/>
    </location>
</feature>
<feature type="compositionally biased region" description="Polar residues" evidence="8">
    <location>
        <begin position="1"/>
        <end position="16"/>
    </location>
</feature>
<evidence type="ECO:0000313" key="12">
    <source>
        <dbReference type="EMBL" id="KAI0293841.1"/>
    </source>
</evidence>
<dbReference type="InterPro" id="IPR013654">
    <property type="entry name" value="PAS_2"/>
</dbReference>
<evidence type="ECO:0000259" key="9">
    <source>
        <dbReference type="PROSITE" id="PS50046"/>
    </source>
</evidence>
<dbReference type="PRINTS" id="PR00344">
    <property type="entry name" value="BCTRLSENSOR"/>
</dbReference>
<feature type="region of interest" description="Disordered" evidence="8">
    <location>
        <begin position="390"/>
        <end position="415"/>
    </location>
</feature>
<dbReference type="PROSITE" id="PS50110">
    <property type="entry name" value="RESPONSE_REGULATORY"/>
    <property type="match status" value="1"/>
</dbReference>
<feature type="region of interest" description="Disordered" evidence="8">
    <location>
        <begin position="1"/>
        <end position="196"/>
    </location>
</feature>
<dbReference type="InterPro" id="IPR011006">
    <property type="entry name" value="CheY-like_superfamily"/>
</dbReference>
<name>A0AAD4LXP0_9AGAM</name>
<dbReference type="Gene3D" id="3.30.450.20">
    <property type="entry name" value="PAS domain"/>
    <property type="match status" value="1"/>
</dbReference>
<dbReference type="SUPFAM" id="SSF47384">
    <property type="entry name" value="Homodimeric domain of signal transducing histidine kinase"/>
    <property type="match status" value="1"/>
</dbReference>
<dbReference type="InterPro" id="IPR029016">
    <property type="entry name" value="GAF-like_dom_sf"/>
</dbReference>
<organism evidence="12 13">
    <name type="scientific">Multifurca ochricompacta</name>
    <dbReference type="NCBI Taxonomy" id="376703"/>
    <lineage>
        <taxon>Eukaryota</taxon>
        <taxon>Fungi</taxon>
        <taxon>Dikarya</taxon>
        <taxon>Basidiomycota</taxon>
        <taxon>Agaricomycotina</taxon>
        <taxon>Agaricomycetes</taxon>
        <taxon>Russulales</taxon>
        <taxon>Russulaceae</taxon>
        <taxon>Multifurca</taxon>
    </lineage>
</organism>
<keyword evidence="6" id="KW-0902">Two-component regulatory system</keyword>
<dbReference type="InterPro" id="IPR043150">
    <property type="entry name" value="Phytochrome_PHY_sf"/>
</dbReference>
<dbReference type="InterPro" id="IPR005467">
    <property type="entry name" value="His_kinase_dom"/>
</dbReference>
<dbReference type="CDD" id="cd00082">
    <property type="entry name" value="HisKA"/>
    <property type="match status" value="1"/>
</dbReference>
<evidence type="ECO:0000256" key="8">
    <source>
        <dbReference type="SAM" id="MobiDB-lite"/>
    </source>
</evidence>
<dbReference type="SUPFAM" id="SSF55785">
    <property type="entry name" value="PYP-like sensor domain (PAS domain)"/>
    <property type="match status" value="1"/>
</dbReference>
<dbReference type="InterPro" id="IPR003018">
    <property type="entry name" value="GAF"/>
</dbReference>
<proteinExistence type="predicted"/>
<dbReference type="SUPFAM" id="SSF52172">
    <property type="entry name" value="CheY-like"/>
    <property type="match status" value="1"/>
</dbReference>
<gene>
    <name evidence="12" type="ORF">B0F90DRAFT_1760492</name>
</gene>
<dbReference type="PROSITE" id="PS50109">
    <property type="entry name" value="HIS_KIN"/>
    <property type="match status" value="1"/>
</dbReference>
<dbReference type="GO" id="GO:0005524">
    <property type="term" value="F:ATP binding"/>
    <property type="evidence" value="ECO:0007669"/>
    <property type="project" value="UniProtKB-KW"/>
</dbReference>
<keyword evidence="13" id="KW-1185">Reference proteome</keyword>
<feature type="compositionally biased region" description="Polar residues" evidence="8">
    <location>
        <begin position="115"/>
        <end position="149"/>
    </location>
</feature>
<feature type="domain" description="Response regulatory" evidence="11">
    <location>
        <begin position="1296"/>
        <end position="1427"/>
    </location>
</feature>
<dbReference type="SUPFAM" id="SSF55781">
    <property type="entry name" value="GAF domain-like"/>
    <property type="match status" value="3"/>
</dbReference>
<evidence type="ECO:0000256" key="6">
    <source>
        <dbReference type="ARBA" id="ARBA00023012"/>
    </source>
</evidence>
<dbReference type="PANTHER" id="PTHR43065">
    <property type="entry name" value="SENSOR HISTIDINE KINASE"/>
    <property type="match status" value="1"/>
</dbReference>
<dbReference type="InterPro" id="IPR004358">
    <property type="entry name" value="Sig_transdc_His_kin-like_C"/>
</dbReference>
<evidence type="ECO:0000256" key="7">
    <source>
        <dbReference type="PROSITE-ProRule" id="PRU00169"/>
    </source>
</evidence>
<dbReference type="SMART" id="SM00387">
    <property type="entry name" value="HATPase_c"/>
    <property type="match status" value="1"/>
</dbReference>
<dbReference type="InterPro" id="IPR003594">
    <property type="entry name" value="HATPase_dom"/>
</dbReference>
<accession>A0AAD4LXP0</accession>
<reference evidence="12" key="1">
    <citation type="journal article" date="2022" name="New Phytol.">
        <title>Evolutionary transition to the ectomycorrhizal habit in the genomes of a hyperdiverse lineage of mushroom-forming fungi.</title>
        <authorList>
            <person name="Looney B."/>
            <person name="Miyauchi S."/>
            <person name="Morin E."/>
            <person name="Drula E."/>
            <person name="Courty P.E."/>
            <person name="Kohler A."/>
            <person name="Kuo A."/>
            <person name="LaButti K."/>
            <person name="Pangilinan J."/>
            <person name="Lipzen A."/>
            <person name="Riley R."/>
            <person name="Andreopoulos W."/>
            <person name="He G."/>
            <person name="Johnson J."/>
            <person name="Nolan M."/>
            <person name="Tritt A."/>
            <person name="Barry K.W."/>
            <person name="Grigoriev I.V."/>
            <person name="Nagy L.G."/>
            <person name="Hibbett D."/>
            <person name="Henrissat B."/>
            <person name="Matheny P.B."/>
            <person name="Labbe J."/>
            <person name="Martin F.M."/>
        </authorList>
    </citation>
    <scope>NUCLEOTIDE SEQUENCE</scope>
    <source>
        <strain evidence="12">BPL690</strain>
    </source>
</reference>
<evidence type="ECO:0000256" key="5">
    <source>
        <dbReference type="ARBA" id="ARBA00022840"/>
    </source>
</evidence>
<keyword evidence="2" id="KW-0808">Transferase</keyword>
<dbReference type="GO" id="GO:0006355">
    <property type="term" value="P:regulation of DNA-templated transcription"/>
    <property type="evidence" value="ECO:0007669"/>
    <property type="project" value="InterPro"/>
</dbReference>
<dbReference type="InterPro" id="IPR036890">
    <property type="entry name" value="HATPase_C_sf"/>
</dbReference>
<keyword evidence="3" id="KW-0547">Nucleotide-binding</keyword>
<feature type="compositionally biased region" description="Low complexity" evidence="8">
    <location>
        <begin position="157"/>
        <end position="174"/>
    </location>
</feature>
<comment type="caution">
    <text evidence="12">The sequence shown here is derived from an EMBL/GenBank/DDBJ whole genome shotgun (WGS) entry which is preliminary data.</text>
</comment>
<feature type="region of interest" description="Disordered" evidence="8">
    <location>
        <begin position="505"/>
        <end position="548"/>
    </location>
</feature>
<evidence type="ECO:0000256" key="4">
    <source>
        <dbReference type="ARBA" id="ARBA00022777"/>
    </source>
</evidence>
<dbReference type="SMART" id="SM00388">
    <property type="entry name" value="HisKA"/>
    <property type="match status" value="1"/>
</dbReference>
<dbReference type="InterPro" id="IPR016132">
    <property type="entry name" value="Phyto_chromo_attachment"/>
</dbReference>
<dbReference type="Gene3D" id="3.30.565.10">
    <property type="entry name" value="Histidine kinase-like ATPase, C-terminal domain"/>
    <property type="match status" value="1"/>
</dbReference>
<feature type="compositionally biased region" description="Polar residues" evidence="8">
    <location>
        <begin position="26"/>
        <end position="55"/>
    </location>
</feature>
<keyword evidence="1 7" id="KW-0597">Phosphoprotein</keyword>
<evidence type="ECO:0000313" key="13">
    <source>
        <dbReference type="Proteomes" id="UP001203297"/>
    </source>
</evidence>
<dbReference type="InterPro" id="IPR003661">
    <property type="entry name" value="HisK_dim/P_dom"/>
</dbReference>
<feature type="region of interest" description="Disordered" evidence="8">
    <location>
        <begin position="1241"/>
        <end position="1286"/>
    </location>
</feature>
<protein>
    <recommendedName>
        <fullName evidence="14">Phytochrome</fullName>
    </recommendedName>
</protein>